<dbReference type="Pfam" id="PF00534">
    <property type="entry name" value="Glycos_transf_1"/>
    <property type="match status" value="1"/>
</dbReference>
<dbReference type="PANTHER" id="PTHR46401">
    <property type="entry name" value="GLYCOSYLTRANSFERASE WBBK-RELATED"/>
    <property type="match status" value="1"/>
</dbReference>
<comment type="caution">
    <text evidence="4">The sequence shown here is derived from an EMBL/GenBank/DDBJ whole genome shotgun (WGS) entry which is preliminary data.</text>
</comment>
<feature type="region of interest" description="Disordered" evidence="2">
    <location>
        <begin position="1"/>
        <end position="30"/>
    </location>
</feature>
<dbReference type="GO" id="GO:0009103">
    <property type="term" value="P:lipopolysaccharide biosynthetic process"/>
    <property type="evidence" value="ECO:0007669"/>
    <property type="project" value="TreeGrafter"/>
</dbReference>
<protein>
    <submittedName>
        <fullName evidence="4">Glycosyltransferase</fullName>
    </submittedName>
</protein>
<evidence type="ECO:0000313" key="4">
    <source>
        <dbReference type="EMBL" id="MQX13183.1"/>
    </source>
</evidence>
<organism evidence="4 5">
    <name type="scientific">Rhizobium fredii</name>
    <name type="common">Sinorhizobium fredii</name>
    <dbReference type="NCBI Taxonomy" id="380"/>
    <lineage>
        <taxon>Bacteria</taxon>
        <taxon>Pseudomonadati</taxon>
        <taxon>Pseudomonadota</taxon>
        <taxon>Alphaproteobacteria</taxon>
        <taxon>Hyphomicrobiales</taxon>
        <taxon>Rhizobiaceae</taxon>
        <taxon>Sinorhizobium/Ensifer group</taxon>
        <taxon>Sinorhizobium</taxon>
    </lineage>
</organism>
<dbReference type="AlphaFoldDB" id="A0A844AJN1"/>
<dbReference type="PANTHER" id="PTHR46401:SF2">
    <property type="entry name" value="GLYCOSYLTRANSFERASE WBBK-RELATED"/>
    <property type="match status" value="1"/>
</dbReference>
<dbReference type="SUPFAM" id="SSF53756">
    <property type="entry name" value="UDP-Glycosyltransferase/glycogen phosphorylase"/>
    <property type="match status" value="1"/>
</dbReference>
<evidence type="ECO:0000259" key="3">
    <source>
        <dbReference type="Pfam" id="PF00534"/>
    </source>
</evidence>
<gene>
    <name evidence="4" type="ORF">GHK48_34505</name>
</gene>
<reference evidence="4 5" key="1">
    <citation type="journal article" date="2013" name="Genome Biol.">
        <title>Comparative genomics of the core and accessory genomes of 48 Sinorhizobium strains comprising five genospecies.</title>
        <authorList>
            <person name="Sugawara M."/>
            <person name="Epstein B."/>
            <person name="Badgley B.D."/>
            <person name="Unno T."/>
            <person name="Xu L."/>
            <person name="Reese J."/>
            <person name="Gyaneshwar P."/>
            <person name="Denny R."/>
            <person name="Mudge J."/>
            <person name="Bharti A.K."/>
            <person name="Farmer A.D."/>
            <person name="May G.D."/>
            <person name="Woodward J.E."/>
            <person name="Medigue C."/>
            <person name="Vallenet D."/>
            <person name="Lajus A."/>
            <person name="Rouy Z."/>
            <person name="Martinez-Vaz B."/>
            <person name="Tiffin P."/>
            <person name="Young N.D."/>
            <person name="Sadowsky M.J."/>
        </authorList>
    </citation>
    <scope>NUCLEOTIDE SEQUENCE [LARGE SCALE GENOMIC DNA]</scope>
    <source>
        <strain evidence="4 5">USDA205</strain>
    </source>
</reference>
<evidence type="ECO:0000256" key="2">
    <source>
        <dbReference type="SAM" id="MobiDB-lite"/>
    </source>
</evidence>
<evidence type="ECO:0000313" key="5">
    <source>
        <dbReference type="Proteomes" id="UP000466694"/>
    </source>
</evidence>
<name>A0A844AJN1_RHIFR</name>
<evidence type="ECO:0000256" key="1">
    <source>
        <dbReference type="ARBA" id="ARBA00022679"/>
    </source>
</evidence>
<feature type="domain" description="Glycosyl transferase family 1" evidence="3">
    <location>
        <begin position="233"/>
        <end position="382"/>
    </location>
</feature>
<proteinExistence type="predicted"/>
<dbReference type="RefSeq" id="WP_037435106.1">
    <property type="nucleotide sequence ID" value="NZ_BJNI01000048.1"/>
</dbReference>
<keyword evidence="1 4" id="KW-0808">Transferase</keyword>
<accession>A0A844AJN1</accession>
<dbReference type="Gene3D" id="3.40.50.2000">
    <property type="entry name" value="Glycogen Phosphorylase B"/>
    <property type="match status" value="2"/>
</dbReference>
<dbReference type="EMBL" id="WISZ01000255">
    <property type="protein sequence ID" value="MQX13183.1"/>
    <property type="molecule type" value="Genomic_DNA"/>
</dbReference>
<dbReference type="Proteomes" id="UP000466694">
    <property type="component" value="Unassembled WGS sequence"/>
</dbReference>
<sequence length="419" mass="46611">MADFSGVDPLEQHSNPAMATPSYEVRRGRHKEGSALEAPLANGYRTWTINGDFLGLSPNGVARYAREVTLALDTLMTEHNPLTQGLQLVIVAPREPPGDFRLNSIPVRVVREYSRPRLPQLWVQAQLPLYVRGGLLSFCNLAPVTLRRQIVCIHDLHTRLMPQSYGRLFRWTHRLALPVLGRRAAAITTVSAFSRDHIVGFRVAPSEKISITYNGSDHVARWDSARSSIDMGPRPFVFCLGQRQKYKNTELLLKLAPALDLMGLDLYMAGDVDAALLEQLAPQRPTNLRLLGRVSDDDLAKALSQALCFLFPSRIEGFGLPAIEAIAFGCPLIASTAPCLPEICADAVLYADPEDAESWVSAVRELCNDDGLRRRLIDKGRARAKTFSWRAIAETYLHLMAYIDSDRGPRRAKRFQASG</sequence>
<dbReference type="CDD" id="cd03809">
    <property type="entry name" value="GT4_MtfB-like"/>
    <property type="match status" value="1"/>
</dbReference>
<dbReference type="InterPro" id="IPR001296">
    <property type="entry name" value="Glyco_trans_1"/>
</dbReference>
<dbReference type="GO" id="GO:0016757">
    <property type="term" value="F:glycosyltransferase activity"/>
    <property type="evidence" value="ECO:0007669"/>
    <property type="project" value="InterPro"/>
</dbReference>